<dbReference type="InterPro" id="IPR052929">
    <property type="entry name" value="RNase_H-like_EbsB-rel"/>
</dbReference>
<evidence type="ECO:0000313" key="2">
    <source>
        <dbReference type="EMBL" id="KAI9197641.1"/>
    </source>
</evidence>
<dbReference type="GO" id="GO:0003676">
    <property type="term" value="F:nucleic acid binding"/>
    <property type="evidence" value="ECO:0007669"/>
    <property type="project" value="InterPro"/>
</dbReference>
<evidence type="ECO:0000259" key="1">
    <source>
        <dbReference type="Pfam" id="PF13456"/>
    </source>
</evidence>
<dbReference type="EMBL" id="JAJSOW010000002">
    <property type="protein sequence ID" value="KAI9197641.1"/>
    <property type="molecule type" value="Genomic_DNA"/>
</dbReference>
<dbReference type="AlphaFoldDB" id="A0AAD5JEN2"/>
<dbReference type="GO" id="GO:0004523">
    <property type="term" value="F:RNA-DNA hybrid ribonuclease activity"/>
    <property type="evidence" value="ECO:0007669"/>
    <property type="project" value="InterPro"/>
</dbReference>
<keyword evidence="3" id="KW-1185">Reference proteome</keyword>
<evidence type="ECO:0000313" key="3">
    <source>
        <dbReference type="Proteomes" id="UP001064489"/>
    </source>
</evidence>
<gene>
    <name evidence="2" type="ORF">LWI28_001992</name>
</gene>
<comment type="caution">
    <text evidence="2">The sequence shown here is derived from an EMBL/GenBank/DDBJ whole genome shotgun (WGS) entry which is preliminary data.</text>
</comment>
<name>A0AAD5JEN2_ACENE</name>
<dbReference type="PANTHER" id="PTHR47074:SF79">
    <property type="entry name" value="PUTATIVE-RELATED"/>
    <property type="match status" value="1"/>
</dbReference>
<dbReference type="PANTHER" id="PTHR47074">
    <property type="entry name" value="BNAC02G40300D PROTEIN"/>
    <property type="match status" value="1"/>
</dbReference>
<proteinExistence type="predicted"/>
<reference evidence="2 3" key="1">
    <citation type="journal article" date="2022" name="Plant J.">
        <title>Strategies of tolerance reflected in two North American maple genomes.</title>
        <authorList>
            <person name="McEvoy S.L."/>
            <person name="Sezen U.U."/>
            <person name="Trouern-Trend A."/>
            <person name="McMahon S.M."/>
            <person name="Schaberg P.G."/>
            <person name="Yang J."/>
            <person name="Wegrzyn J.L."/>
            <person name="Swenson N.G."/>
        </authorList>
    </citation>
    <scope>NUCLEOTIDE SEQUENCE [LARGE SCALE GENOMIC DNA]</scope>
    <source>
        <strain evidence="2">91603</strain>
    </source>
</reference>
<protein>
    <recommendedName>
        <fullName evidence="1">RNase H type-1 domain-containing protein</fullName>
    </recommendedName>
</protein>
<dbReference type="Pfam" id="PF13456">
    <property type="entry name" value="RVT_3"/>
    <property type="match status" value="1"/>
</dbReference>
<dbReference type="Proteomes" id="UP001064489">
    <property type="component" value="Chromosome 13"/>
</dbReference>
<feature type="domain" description="RNase H type-1" evidence="1">
    <location>
        <begin position="89"/>
        <end position="154"/>
    </location>
</feature>
<sequence length="189" mass="21622">MSFLDFCWFCKAKAGVDFDLLCVIWWRTWFRRNQVLFFNTVLPVDGIIEWAVNFLADFRDARRVDRSVWNDPGRMVRWKPPDAGRVKINSDAALDDVRMVSGIGVVIRDWKGNVFASCCHRFEAVYRPQIAEVELGLVLALVESNALEVVNLISAKVAPASDVWIVIHDSLNLVSSWFVSFNFVPRIAN</sequence>
<accession>A0AAD5JEN2</accession>
<organism evidence="2 3">
    <name type="scientific">Acer negundo</name>
    <name type="common">Box elder</name>
    <dbReference type="NCBI Taxonomy" id="4023"/>
    <lineage>
        <taxon>Eukaryota</taxon>
        <taxon>Viridiplantae</taxon>
        <taxon>Streptophyta</taxon>
        <taxon>Embryophyta</taxon>
        <taxon>Tracheophyta</taxon>
        <taxon>Spermatophyta</taxon>
        <taxon>Magnoliopsida</taxon>
        <taxon>eudicotyledons</taxon>
        <taxon>Gunneridae</taxon>
        <taxon>Pentapetalae</taxon>
        <taxon>rosids</taxon>
        <taxon>malvids</taxon>
        <taxon>Sapindales</taxon>
        <taxon>Sapindaceae</taxon>
        <taxon>Hippocastanoideae</taxon>
        <taxon>Acereae</taxon>
        <taxon>Acer</taxon>
    </lineage>
</organism>
<dbReference type="InterPro" id="IPR002156">
    <property type="entry name" value="RNaseH_domain"/>
</dbReference>